<feature type="transmembrane region" description="Helical" evidence="5">
    <location>
        <begin position="133"/>
        <end position="154"/>
    </location>
</feature>
<dbReference type="GO" id="GO:0034040">
    <property type="term" value="F:ATPase-coupled lipid transmembrane transporter activity"/>
    <property type="evidence" value="ECO:0007669"/>
    <property type="project" value="TreeGrafter"/>
</dbReference>
<dbReference type="PANTHER" id="PTHR24221:SF646">
    <property type="entry name" value="HAEMOLYSIN SECRETION ATP-BINDING PROTEIN"/>
    <property type="match status" value="1"/>
</dbReference>
<keyword evidence="4 5" id="KW-0472">Membrane</keyword>
<dbReference type="PROSITE" id="PS50929">
    <property type="entry name" value="ABC_TM1F"/>
    <property type="match status" value="1"/>
</dbReference>
<dbReference type="GO" id="GO:0140359">
    <property type="term" value="F:ABC-type transporter activity"/>
    <property type="evidence" value="ECO:0007669"/>
    <property type="project" value="InterPro"/>
</dbReference>
<feature type="transmembrane region" description="Helical" evidence="5">
    <location>
        <begin position="160"/>
        <end position="179"/>
    </location>
</feature>
<dbReference type="Pfam" id="PF00664">
    <property type="entry name" value="ABC_membrane"/>
    <property type="match status" value="1"/>
</dbReference>
<protein>
    <recommendedName>
        <fullName evidence="6">ABC transmembrane type-1 domain-containing protein</fullName>
    </recommendedName>
</protein>
<feature type="transmembrane region" description="Helical" evidence="5">
    <location>
        <begin position="20"/>
        <end position="46"/>
    </location>
</feature>
<evidence type="ECO:0000256" key="1">
    <source>
        <dbReference type="ARBA" id="ARBA00004141"/>
    </source>
</evidence>
<dbReference type="Gene3D" id="1.20.1560.10">
    <property type="entry name" value="ABC transporter type 1, transmembrane domain"/>
    <property type="match status" value="1"/>
</dbReference>
<evidence type="ECO:0000256" key="5">
    <source>
        <dbReference type="SAM" id="Phobius"/>
    </source>
</evidence>
<feature type="transmembrane region" description="Helical" evidence="5">
    <location>
        <begin position="52"/>
        <end position="72"/>
    </location>
</feature>
<gene>
    <name evidence="7" type="ORF">METZ01_LOCUS358028</name>
</gene>
<name>A0A382S5K1_9ZZZZ</name>
<feature type="domain" description="ABC transmembrane type-1" evidence="6">
    <location>
        <begin position="19"/>
        <end position="260"/>
    </location>
</feature>
<dbReference type="SUPFAM" id="SSF90123">
    <property type="entry name" value="ABC transporter transmembrane region"/>
    <property type="match status" value="1"/>
</dbReference>
<dbReference type="GO" id="GO:0005524">
    <property type="term" value="F:ATP binding"/>
    <property type="evidence" value="ECO:0007669"/>
    <property type="project" value="InterPro"/>
</dbReference>
<organism evidence="7">
    <name type="scientific">marine metagenome</name>
    <dbReference type="NCBI Taxonomy" id="408172"/>
    <lineage>
        <taxon>unclassified sequences</taxon>
        <taxon>metagenomes</taxon>
        <taxon>ecological metagenomes</taxon>
    </lineage>
</organism>
<comment type="subcellular location">
    <subcellularLocation>
        <location evidence="1">Membrane</location>
        <topology evidence="1">Multi-pass membrane protein</topology>
    </subcellularLocation>
</comment>
<evidence type="ECO:0000256" key="2">
    <source>
        <dbReference type="ARBA" id="ARBA00022692"/>
    </source>
</evidence>
<dbReference type="EMBL" id="UINC01126595">
    <property type="protein sequence ID" value="SVD05174.1"/>
    <property type="molecule type" value="Genomic_DNA"/>
</dbReference>
<reference evidence="7" key="1">
    <citation type="submission" date="2018-05" db="EMBL/GenBank/DDBJ databases">
        <authorList>
            <person name="Lanie J.A."/>
            <person name="Ng W.-L."/>
            <person name="Kazmierczak K.M."/>
            <person name="Andrzejewski T.M."/>
            <person name="Davidsen T.M."/>
            <person name="Wayne K.J."/>
            <person name="Tettelin H."/>
            <person name="Glass J.I."/>
            <person name="Rusch D."/>
            <person name="Podicherti R."/>
            <person name="Tsui H.-C.T."/>
            <person name="Winkler M.E."/>
        </authorList>
    </citation>
    <scope>NUCLEOTIDE SEQUENCE</scope>
</reference>
<keyword evidence="2 5" id="KW-0812">Transmembrane</keyword>
<keyword evidence="3 5" id="KW-1133">Transmembrane helix</keyword>
<accession>A0A382S5K1</accession>
<dbReference type="InterPro" id="IPR039421">
    <property type="entry name" value="Type_1_exporter"/>
</dbReference>
<dbReference type="AlphaFoldDB" id="A0A382S5K1"/>
<evidence type="ECO:0000256" key="3">
    <source>
        <dbReference type="ARBA" id="ARBA00022989"/>
    </source>
</evidence>
<dbReference type="GO" id="GO:0016020">
    <property type="term" value="C:membrane"/>
    <property type="evidence" value="ECO:0007669"/>
    <property type="project" value="UniProtKB-SubCell"/>
</dbReference>
<sequence length="260" mass="28847">MHFDFRLWRFTRGVRPRIFFTVLLGIFSTILGVARLALLGWLIGLIFQGQSLSGLVIPIVLTGGSIILRGLFEHWRIMVAHHTAAMVQKTLRQNLYDKIVELGPGYAGRQRSGELVLSMVDGVEQLETYFGEYLPQLLISAITPLLIFSFVAFLDLPVALTLFIAAMIALAAPSLWHKFDLKKSQDRQKAYAVFASEFLDAVQGLGTLKSFGQSRPRSEFLTEKARDLFRSTMWVLATNSLSRGITDTSIALGAAVALGL</sequence>
<evidence type="ECO:0000259" key="6">
    <source>
        <dbReference type="PROSITE" id="PS50929"/>
    </source>
</evidence>
<dbReference type="PANTHER" id="PTHR24221">
    <property type="entry name" value="ATP-BINDING CASSETTE SUB-FAMILY B"/>
    <property type="match status" value="1"/>
</dbReference>
<dbReference type="InterPro" id="IPR011527">
    <property type="entry name" value="ABC1_TM_dom"/>
</dbReference>
<evidence type="ECO:0000256" key="4">
    <source>
        <dbReference type="ARBA" id="ARBA00023136"/>
    </source>
</evidence>
<proteinExistence type="predicted"/>
<dbReference type="InterPro" id="IPR036640">
    <property type="entry name" value="ABC1_TM_sf"/>
</dbReference>
<feature type="non-terminal residue" evidence="7">
    <location>
        <position position="260"/>
    </location>
</feature>
<evidence type="ECO:0000313" key="7">
    <source>
        <dbReference type="EMBL" id="SVD05174.1"/>
    </source>
</evidence>